<proteinExistence type="predicted"/>
<dbReference type="AlphaFoldDB" id="A0A8D8HMV3"/>
<feature type="region of interest" description="Disordered" evidence="1">
    <location>
        <begin position="1"/>
        <end position="25"/>
    </location>
</feature>
<reference evidence="2" key="1">
    <citation type="submission" date="2021-05" db="EMBL/GenBank/DDBJ databases">
        <authorList>
            <person name="Alioto T."/>
            <person name="Alioto T."/>
            <person name="Gomez Garrido J."/>
        </authorList>
    </citation>
    <scope>NUCLEOTIDE SEQUENCE</scope>
</reference>
<evidence type="ECO:0000313" key="2">
    <source>
        <dbReference type="EMBL" id="CAG6537092.1"/>
    </source>
</evidence>
<dbReference type="EMBL" id="HBUE01322867">
    <property type="protein sequence ID" value="CAG6589095.1"/>
    <property type="molecule type" value="Transcribed_RNA"/>
</dbReference>
<dbReference type="EMBL" id="HBUE01216317">
    <property type="protein sequence ID" value="CAG6537092.1"/>
    <property type="molecule type" value="Transcribed_RNA"/>
</dbReference>
<accession>A0A8D8HMV3</accession>
<protein>
    <submittedName>
        <fullName evidence="2">(northern house mosquito) hypothetical protein</fullName>
    </submittedName>
</protein>
<organism evidence="2">
    <name type="scientific">Culex pipiens</name>
    <name type="common">House mosquito</name>
    <dbReference type="NCBI Taxonomy" id="7175"/>
    <lineage>
        <taxon>Eukaryota</taxon>
        <taxon>Metazoa</taxon>
        <taxon>Ecdysozoa</taxon>
        <taxon>Arthropoda</taxon>
        <taxon>Hexapoda</taxon>
        <taxon>Insecta</taxon>
        <taxon>Pterygota</taxon>
        <taxon>Neoptera</taxon>
        <taxon>Endopterygota</taxon>
        <taxon>Diptera</taxon>
        <taxon>Nematocera</taxon>
        <taxon>Culicoidea</taxon>
        <taxon>Culicidae</taxon>
        <taxon>Culicinae</taxon>
        <taxon>Culicini</taxon>
        <taxon>Culex</taxon>
        <taxon>Culex</taxon>
    </lineage>
</organism>
<sequence length="145" mass="15780">MPQAQAKSSGNIRRRSSSTKNPTATTAVVTAAAPAIVRPICVSAVAMTTLSGRIQKWLPHRSKVLQSPQRLWLSRRHLLRCRPRRRPALPLVGASSSSIIIVSMKKTRVTKVAWISTAVGLRPSAATTVRGITKETQDCRRCAST</sequence>
<evidence type="ECO:0000256" key="1">
    <source>
        <dbReference type="SAM" id="MobiDB-lite"/>
    </source>
</evidence>
<name>A0A8D8HMV3_CULPI</name>
<feature type="compositionally biased region" description="Polar residues" evidence="1">
    <location>
        <begin position="1"/>
        <end position="11"/>
    </location>
</feature>